<evidence type="ECO:0000313" key="6">
    <source>
        <dbReference type="EMBL" id="PJC82230.1"/>
    </source>
</evidence>
<dbReference type="InterPro" id="IPR015860">
    <property type="entry name" value="ABC_transpr_TagH-like"/>
</dbReference>
<dbReference type="Pfam" id="PF00005">
    <property type="entry name" value="ABC_tran"/>
    <property type="match status" value="1"/>
</dbReference>
<evidence type="ECO:0000259" key="5">
    <source>
        <dbReference type="PROSITE" id="PS50893"/>
    </source>
</evidence>
<keyword evidence="3" id="KW-0547">Nucleotide-binding</keyword>
<dbReference type="GO" id="GO:0016020">
    <property type="term" value="C:membrane"/>
    <property type="evidence" value="ECO:0007669"/>
    <property type="project" value="InterPro"/>
</dbReference>
<protein>
    <submittedName>
        <fullName evidence="6">ABC transporter ATP-binding protein</fullName>
    </submittedName>
</protein>
<organism evidence="6 7">
    <name type="scientific">Candidatus Roizmanbacteria bacterium CG_4_8_14_3_um_filter_36_10</name>
    <dbReference type="NCBI Taxonomy" id="1974834"/>
    <lineage>
        <taxon>Bacteria</taxon>
        <taxon>Candidatus Roizmaniibacteriota</taxon>
    </lineage>
</organism>
<dbReference type="InterPro" id="IPR003593">
    <property type="entry name" value="AAA+_ATPase"/>
</dbReference>
<evidence type="ECO:0000256" key="1">
    <source>
        <dbReference type="ARBA" id="ARBA00005417"/>
    </source>
</evidence>
<dbReference type="InterPro" id="IPR050683">
    <property type="entry name" value="Bact_Polysacc_Export_ATP-bd"/>
</dbReference>
<sequence length="244" mass="27349">MSNTIIAIKCENICKKYRLQKHRTFKEFIPALIGRQETTIQFNALNHINIEIKKGESLGILGRNGSGKSTLLKIIAGVTKPSDGRITVHGRIAPLIELGAGFHPELTGRENVFLNGSILGIKKKQMELLYDEIVAFAELEEFMDQPIKYYSSGMYTRLAFSVAVAETPDILLVDEILAVGDVKFQKKCLNRMEQFRKSGSTMVMVSHGAEQLEKYCDKGLLLANGNQLFYGDIKEATKRYSELL</sequence>
<accession>A0A2M8GNV8</accession>
<proteinExistence type="inferred from homology"/>
<dbReference type="AlphaFoldDB" id="A0A2M8GNV8"/>
<evidence type="ECO:0000256" key="3">
    <source>
        <dbReference type="ARBA" id="ARBA00022741"/>
    </source>
</evidence>
<keyword evidence="2" id="KW-0813">Transport</keyword>
<dbReference type="PROSITE" id="PS50893">
    <property type="entry name" value="ABC_TRANSPORTER_2"/>
    <property type="match status" value="1"/>
</dbReference>
<dbReference type="Proteomes" id="UP000229370">
    <property type="component" value="Unassembled WGS sequence"/>
</dbReference>
<dbReference type="PANTHER" id="PTHR46743:SF2">
    <property type="entry name" value="TEICHOIC ACIDS EXPORT ATP-BINDING PROTEIN TAGH"/>
    <property type="match status" value="1"/>
</dbReference>
<dbReference type="SMART" id="SM00382">
    <property type="entry name" value="AAA"/>
    <property type="match status" value="1"/>
</dbReference>
<dbReference type="SUPFAM" id="SSF52540">
    <property type="entry name" value="P-loop containing nucleoside triphosphate hydrolases"/>
    <property type="match status" value="1"/>
</dbReference>
<comment type="caution">
    <text evidence="6">The sequence shown here is derived from an EMBL/GenBank/DDBJ whole genome shotgun (WGS) entry which is preliminary data.</text>
</comment>
<keyword evidence="4 6" id="KW-0067">ATP-binding</keyword>
<feature type="domain" description="ABC transporter" evidence="5">
    <location>
        <begin position="8"/>
        <end position="243"/>
    </location>
</feature>
<dbReference type="CDD" id="cd03220">
    <property type="entry name" value="ABC_KpsT_Wzt"/>
    <property type="match status" value="1"/>
</dbReference>
<dbReference type="Gene3D" id="3.40.50.300">
    <property type="entry name" value="P-loop containing nucleotide triphosphate hydrolases"/>
    <property type="match status" value="1"/>
</dbReference>
<evidence type="ECO:0000256" key="2">
    <source>
        <dbReference type="ARBA" id="ARBA00022448"/>
    </source>
</evidence>
<dbReference type="GO" id="GO:0140359">
    <property type="term" value="F:ABC-type transporter activity"/>
    <property type="evidence" value="ECO:0007669"/>
    <property type="project" value="InterPro"/>
</dbReference>
<dbReference type="PANTHER" id="PTHR46743">
    <property type="entry name" value="TEICHOIC ACIDS EXPORT ATP-BINDING PROTEIN TAGH"/>
    <property type="match status" value="1"/>
</dbReference>
<dbReference type="GO" id="GO:0016887">
    <property type="term" value="F:ATP hydrolysis activity"/>
    <property type="evidence" value="ECO:0007669"/>
    <property type="project" value="InterPro"/>
</dbReference>
<dbReference type="EMBL" id="PFQK01000015">
    <property type="protein sequence ID" value="PJC82230.1"/>
    <property type="molecule type" value="Genomic_DNA"/>
</dbReference>
<dbReference type="GO" id="GO:0005524">
    <property type="term" value="F:ATP binding"/>
    <property type="evidence" value="ECO:0007669"/>
    <property type="project" value="UniProtKB-KW"/>
</dbReference>
<evidence type="ECO:0000313" key="7">
    <source>
        <dbReference type="Proteomes" id="UP000229370"/>
    </source>
</evidence>
<comment type="similarity">
    <text evidence="1">Belongs to the ABC transporter superfamily.</text>
</comment>
<dbReference type="InterPro" id="IPR027417">
    <property type="entry name" value="P-loop_NTPase"/>
</dbReference>
<gene>
    <name evidence="6" type="ORF">CO007_00580</name>
</gene>
<evidence type="ECO:0000256" key="4">
    <source>
        <dbReference type="ARBA" id="ARBA00022840"/>
    </source>
</evidence>
<name>A0A2M8GNV8_9BACT</name>
<dbReference type="InterPro" id="IPR003439">
    <property type="entry name" value="ABC_transporter-like_ATP-bd"/>
</dbReference>
<reference evidence="7" key="1">
    <citation type="submission" date="2017-09" db="EMBL/GenBank/DDBJ databases">
        <title>Depth-based differentiation of microbial function through sediment-hosted aquifers and enrichment of novel symbionts in the deep terrestrial subsurface.</title>
        <authorList>
            <person name="Probst A.J."/>
            <person name="Ladd B."/>
            <person name="Jarett J.K."/>
            <person name="Geller-Mcgrath D.E."/>
            <person name="Sieber C.M.K."/>
            <person name="Emerson J.B."/>
            <person name="Anantharaman K."/>
            <person name="Thomas B.C."/>
            <person name="Malmstrom R."/>
            <person name="Stieglmeier M."/>
            <person name="Klingl A."/>
            <person name="Woyke T."/>
            <person name="Ryan C.M."/>
            <person name="Banfield J.F."/>
        </authorList>
    </citation>
    <scope>NUCLEOTIDE SEQUENCE [LARGE SCALE GENOMIC DNA]</scope>
</reference>